<sequence>MIQFDLLRDLARRELLDHLDKYAGTKVLVWDEGLTAPLDLIAKHSVLRERQVDKMVPLKAGRLPVDLGQFDNVVFMVRPDVHLMDAVADNVQREESAHGTRAEFHIMFVPQRSLLCEMRLKEKEVFGSFTFLDELSLFWFPLDIDVISMENRSVFRDYHLNDDPTCLNRVAKGILALQSVFGVIPKVYGKGPAARQVYEFMVQMRKESIAHENPVIGKIDSLIIIDRQIDLITPFLTQLTYEGLIDETFGIKFNSVRLPAHKFKAPDSPNDDFDDPDPFEMKTIPLHSGEDMFCELRDKNFNAVGPTLSKKAKYVSSQFEERHEAKTVQELKSFILKQSLSIHTTIAELVKKATDDRRFLENLQVEQELVNFQNADRPLDYLEDACCHEEEIVKVLRLICLQNVVNSGVKPKILEHYRRLILQTYGYKHLLTLQSLERLGLLNLQSQVSRNYPVLRKRLNLTMDDTDEQDPSDIAYVHSVYAPLSVRLVQNFAHPGWQSIKDVLELLPGPTVAETQNVPANLKKVKDENHQATTLVLFVGGCTFAEISALRFLSQREESNTEFLVATTALINGDTFVESLMTQVDDNLAPRFV</sequence>
<dbReference type="STRING" id="6832.A0A553N813"/>
<gene>
    <name evidence="2" type="ORF">TCAL_09143</name>
</gene>
<dbReference type="Proteomes" id="UP000318571">
    <property type="component" value="Chromosome 8"/>
</dbReference>
<dbReference type="InterPro" id="IPR001619">
    <property type="entry name" value="Sec1-like"/>
</dbReference>
<reference evidence="2 3" key="1">
    <citation type="journal article" date="2018" name="Nat. Ecol. Evol.">
        <title>Genomic signatures of mitonuclear coevolution across populations of Tigriopus californicus.</title>
        <authorList>
            <person name="Barreto F.S."/>
            <person name="Watson E.T."/>
            <person name="Lima T.G."/>
            <person name="Willett C.S."/>
            <person name="Edmands S."/>
            <person name="Li W."/>
            <person name="Burton R.S."/>
        </authorList>
    </citation>
    <scope>NUCLEOTIDE SEQUENCE [LARGE SCALE GENOMIC DNA]</scope>
    <source>
        <strain evidence="2 3">San Diego</strain>
    </source>
</reference>
<comment type="caution">
    <text evidence="2">The sequence shown here is derived from an EMBL/GenBank/DDBJ whole genome shotgun (WGS) entry which is preliminary data.</text>
</comment>
<organism evidence="2 3">
    <name type="scientific">Tigriopus californicus</name>
    <name type="common">Marine copepod</name>
    <dbReference type="NCBI Taxonomy" id="6832"/>
    <lineage>
        <taxon>Eukaryota</taxon>
        <taxon>Metazoa</taxon>
        <taxon>Ecdysozoa</taxon>
        <taxon>Arthropoda</taxon>
        <taxon>Crustacea</taxon>
        <taxon>Multicrustacea</taxon>
        <taxon>Hexanauplia</taxon>
        <taxon>Copepoda</taxon>
        <taxon>Harpacticoida</taxon>
        <taxon>Harpacticidae</taxon>
        <taxon>Tigriopus</taxon>
    </lineage>
</organism>
<dbReference type="Pfam" id="PF00995">
    <property type="entry name" value="Sec1"/>
    <property type="match status" value="1"/>
</dbReference>
<comment type="similarity">
    <text evidence="1">Belongs to the STXBP/unc-18/SEC1 family.</text>
</comment>
<dbReference type="InterPro" id="IPR036045">
    <property type="entry name" value="Sec1-like_sf"/>
</dbReference>
<dbReference type="SUPFAM" id="SSF56815">
    <property type="entry name" value="Sec1/munc18-like (SM) proteins"/>
    <property type="match status" value="1"/>
</dbReference>
<evidence type="ECO:0000313" key="3">
    <source>
        <dbReference type="Proteomes" id="UP000318571"/>
    </source>
</evidence>
<dbReference type="AlphaFoldDB" id="A0A553N813"/>
<evidence type="ECO:0000313" key="2">
    <source>
        <dbReference type="EMBL" id="TRY61550.1"/>
    </source>
</evidence>
<accession>A0A553N813</accession>
<evidence type="ECO:0000256" key="1">
    <source>
        <dbReference type="ARBA" id="ARBA00009884"/>
    </source>
</evidence>
<dbReference type="EMBL" id="VCGU01000459">
    <property type="protein sequence ID" value="TRY61550.1"/>
    <property type="molecule type" value="Genomic_DNA"/>
</dbReference>
<protein>
    <recommendedName>
        <fullName evidence="4">Vacuolar protein sorting-associated protein 33A</fullName>
    </recommendedName>
</protein>
<dbReference type="InterPro" id="IPR027482">
    <property type="entry name" value="Sec1-like_dom2"/>
</dbReference>
<dbReference type="InterPro" id="IPR043154">
    <property type="entry name" value="Sec-1-like_dom1"/>
</dbReference>
<dbReference type="PANTHER" id="PTHR11679">
    <property type="entry name" value="VESICLE PROTEIN SORTING-ASSOCIATED"/>
    <property type="match status" value="1"/>
</dbReference>
<dbReference type="Gene3D" id="1.25.40.850">
    <property type="match status" value="1"/>
</dbReference>
<dbReference type="FunFam" id="3.40.50.1910:FF:000005">
    <property type="entry name" value="vacuolar protein sorting-associated protein 33A isoform X1"/>
    <property type="match status" value="1"/>
</dbReference>
<dbReference type="GO" id="GO:0016192">
    <property type="term" value="P:vesicle-mediated transport"/>
    <property type="evidence" value="ECO:0007669"/>
    <property type="project" value="InterPro"/>
</dbReference>
<dbReference type="OMA" id="EFHIFFV"/>
<dbReference type="InterPro" id="IPR043155">
    <property type="entry name" value="VPS33_dom3b"/>
</dbReference>
<dbReference type="Gene3D" id="3.40.50.2060">
    <property type="match status" value="1"/>
</dbReference>
<name>A0A553N813_TIGCA</name>
<dbReference type="Gene3D" id="3.40.50.1910">
    <property type="match status" value="3"/>
</dbReference>
<evidence type="ECO:0008006" key="4">
    <source>
        <dbReference type="Google" id="ProtNLM"/>
    </source>
</evidence>
<proteinExistence type="inferred from homology"/>
<keyword evidence="3" id="KW-1185">Reference proteome</keyword>